<dbReference type="Gene3D" id="2.40.50.1020">
    <property type="entry name" value="LytTr DNA-binding domain"/>
    <property type="match status" value="1"/>
</dbReference>
<keyword evidence="3" id="KW-1185">Reference proteome</keyword>
<organism evidence="2 3">
    <name type="scientific">Fibrivirga algicola</name>
    <dbReference type="NCBI Taxonomy" id="2950420"/>
    <lineage>
        <taxon>Bacteria</taxon>
        <taxon>Pseudomonadati</taxon>
        <taxon>Bacteroidota</taxon>
        <taxon>Cytophagia</taxon>
        <taxon>Cytophagales</taxon>
        <taxon>Spirosomataceae</taxon>
        <taxon>Fibrivirga</taxon>
    </lineage>
</organism>
<dbReference type="PANTHER" id="PTHR37299">
    <property type="entry name" value="TRANSCRIPTIONAL REGULATOR-RELATED"/>
    <property type="match status" value="1"/>
</dbReference>
<name>A0ABX0QL27_9BACT</name>
<evidence type="ECO:0000313" key="3">
    <source>
        <dbReference type="Proteomes" id="UP000606008"/>
    </source>
</evidence>
<evidence type="ECO:0000259" key="1">
    <source>
        <dbReference type="PROSITE" id="PS50930"/>
    </source>
</evidence>
<reference evidence="3" key="2">
    <citation type="submission" date="2023-07" db="EMBL/GenBank/DDBJ databases">
        <authorList>
            <person name="Jung D.-H."/>
        </authorList>
    </citation>
    <scope>NUCLEOTIDE SEQUENCE [LARGE SCALE GENOMIC DNA]</scope>
    <source>
        <strain evidence="3">JA-25</strain>
    </source>
</reference>
<gene>
    <name evidence="2" type="ORF">F7231_21905</name>
</gene>
<dbReference type="InterPro" id="IPR007492">
    <property type="entry name" value="LytTR_DNA-bd_dom"/>
</dbReference>
<dbReference type="InterPro" id="IPR046947">
    <property type="entry name" value="LytR-like"/>
</dbReference>
<feature type="domain" description="HTH LytTR-type" evidence="1">
    <location>
        <begin position="55"/>
        <end position="126"/>
    </location>
</feature>
<protein>
    <submittedName>
        <fullName evidence="2">LytTR family transcriptional regulator</fullName>
    </submittedName>
</protein>
<dbReference type="EMBL" id="WAEL01000009">
    <property type="protein sequence ID" value="NID12841.1"/>
    <property type="molecule type" value="Genomic_DNA"/>
</dbReference>
<dbReference type="PANTHER" id="PTHR37299:SF1">
    <property type="entry name" value="STAGE 0 SPORULATION PROTEIN A HOMOLOG"/>
    <property type="match status" value="1"/>
</dbReference>
<proteinExistence type="predicted"/>
<dbReference type="Proteomes" id="UP000606008">
    <property type="component" value="Unassembled WGS sequence"/>
</dbReference>
<reference evidence="3" key="1">
    <citation type="submission" date="2019-09" db="EMBL/GenBank/DDBJ databases">
        <authorList>
            <person name="Jung D.-H."/>
        </authorList>
    </citation>
    <scope>NUCLEOTIDE SEQUENCE [LARGE SCALE GENOMIC DNA]</scope>
    <source>
        <strain evidence="3">JA-25</strain>
    </source>
</reference>
<comment type="caution">
    <text evidence="2">The sequence shown here is derived from an EMBL/GenBank/DDBJ whole genome shotgun (WGS) entry which is preliminary data.</text>
</comment>
<dbReference type="RefSeq" id="WP_166693550.1">
    <property type="nucleotide sequence ID" value="NZ_WAEL01000009.1"/>
</dbReference>
<dbReference type="Pfam" id="PF04397">
    <property type="entry name" value="LytTR"/>
    <property type="match status" value="1"/>
</dbReference>
<dbReference type="SMART" id="SM00850">
    <property type="entry name" value="LytTR"/>
    <property type="match status" value="1"/>
</dbReference>
<evidence type="ECO:0000313" key="2">
    <source>
        <dbReference type="EMBL" id="NID12841.1"/>
    </source>
</evidence>
<dbReference type="PROSITE" id="PS50930">
    <property type="entry name" value="HTH_LYTTR"/>
    <property type="match status" value="1"/>
</dbReference>
<sequence length="138" mass="16118">MVFTLPANSPALLAPLTWPPLRLYVRHIGKQYFSVAGLVSLQSEGNYSWLCWADGQRMLMPRTLKWYMGQLPPAHFVRFHRNCIVNRHFVQRLENSKMGPVAHLTTGETLIIARRRWSAIRRELQLIREGDSVRTFSW</sequence>
<accession>A0ABX0QL27</accession>